<feature type="domain" description="Nucleoporin Nup120/160 beta-propeller" evidence="5">
    <location>
        <begin position="60"/>
        <end position="543"/>
    </location>
</feature>
<proteinExistence type="predicted"/>
<dbReference type="OrthoDB" id="67716at2759"/>
<dbReference type="Proteomes" id="UP000030671">
    <property type="component" value="Unassembled WGS sequence"/>
</dbReference>
<evidence type="ECO:0000259" key="5">
    <source>
        <dbReference type="Pfam" id="PF11715"/>
    </source>
</evidence>
<feature type="region of interest" description="Disordered" evidence="4">
    <location>
        <begin position="25"/>
        <end position="51"/>
    </location>
</feature>
<feature type="compositionally biased region" description="Polar residues" evidence="4">
    <location>
        <begin position="257"/>
        <end position="267"/>
    </location>
</feature>
<dbReference type="GO" id="GO:0017056">
    <property type="term" value="F:structural constituent of nuclear pore"/>
    <property type="evidence" value="ECO:0007669"/>
    <property type="project" value="TreeGrafter"/>
</dbReference>
<feature type="domain" description="Nucleoporin nup120-like HEAT repeat" evidence="6">
    <location>
        <begin position="819"/>
        <end position="982"/>
    </location>
</feature>
<feature type="domain" description="NUP160 C-terminal TPR" evidence="7">
    <location>
        <begin position="1124"/>
        <end position="1367"/>
    </location>
</feature>
<dbReference type="InterPro" id="IPR059141">
    <property type="entry name" value="Beta-prop_Nup120_160"/>
</dbReference>
<dbReference type="RefSeq" id="XP_009541628.1">
    <property type="nucleotide sequence ID" value="XM_009543333.1"/>
</dbReference>
<dbReference type="Pfam" id="PF23300">
    <property type="entry name" value="HEAT_Nup120"/>
    <property type="match status" value="1"/>
</dbReference>
<dbReference type="InterPro" id="IPR056548">
    <property type="entry name" value="HEAT_Nup120"/>
</dbReference>
<dbReference type="KEGG" id="hir:HETIRDRAFT_378948"/>
<dbReference type="HOGENOM" id="CLU_002799_0_0_1"/>
<evidence type="ECO:0000256" key="1">
    <source>
        <dbReference type="ARBA" id="ARBA00004123"/>
    </source>
</evidence>
<dbReference type="GeneID" id="20671945"/>
<dbReference type="InParanoid" id="W4KPX8"/>
<evidence type="ECO:0000256" key="3">
    <source>
        <dbReference type="ARBA" id="ARBA00023242"/>
    </source>
</evidence>
<sequence>MSSNILVSTHLSSLYSPSQVPTISIHTSRRNTPLPPSRKNSDPAEHALSSSLFNSPETGTILVRLIHDGLILELVSLTTNVPPIRFVFPSPVSPSPSVFLFESRELHLLAVTTFGSLYRLVLPIRGGTQLWSEQMSNNWCREYQIKNMQEATPGIVQVQGPHCVAIALHNGSLIRLDTDFIGDNSLDDQWTESLFHHTSFLSSLASFLPGHQGSDEGSHVVSICSHPQPTDMGHIWTLSRDRTLRLWTARSGCVSTRTLPSSSSNGRETAPLPGSSTTGKATVFLDPEPQKLLSAFSVKAQSEGLYVLVFIPTPSSTVSGGFFQLFTAANDSLSLVETIESPKDSVHCHLQDFFVAEGRLYTLWDCQARSSVHSLDLPLSDHDNISDNIPNWHTAAYPPESELTPTYLDELLLSPGSMTDKFFSAIMQPGVFSPLTLRTAIDQYTDACLSLPGAPAPQLTSSYASVADNITAVVGCTVSLSKDPLTGAPLYDQYWISLKRDWEGFIARCREIERSARWPLAIGVGNPDVGEVVVIERERAGILAQEDLALQLHRALCSGVPLEPLYALSEIAWTLRSKLGARLVQILEGDIHGLVHEEIAFSLADVIHNKAQHSIEDIDEGLESWILGGLQSIDDLDAATRLVLDIVGGFDTIIKREEEDTRNLPRATCKWALGLTTAYLTYTIHARYEFSICLIILIFFLSEELPQWDPSLLAEIFAVFRGVAMLRYTSQQSSGNGVPSTAGSRGSFNPDDIVSRLHSLEVSRGSTTFASNSLLHNMLARLGSSGLSLPGAAHEFLDRTGLLQDTSPAHASMLNVIWCDHLRLMGNFDAAREMLEWLPRTPAVMYVWARLWLNVGRDEDAATAFDSIAGSFGPNNALSYEDSGALQAVLPGAKLFDSDFGFYVHASALFKSESLIKHDIHFSRLALSVAPPEWETAELWYCVIKGSIDLGYYDDAYSALMSAPHDRLKRDCIRQLVYRMCEEHAIEQLVSFNFGKIVDEVEESLSFKARNADPQVRPFYSRILYTWYISRGDYRKAALVMYQRATKLSTVTTDLSQFISIVEQQLEAYAVSMNALSLLDQKNAWIVLPISSETSQPAHKRRKLTKHIPETSFSNGKRDSEIVELSDIVYEYTLLSARLELIRRDGSLLPTSEVLLSPSSVVLRLAQANRFNTAMATARILQVDMTDTFSLLTRQCLRLSHSPDAVLSEDTSDWLLTDKVTSWPGTPADRGWRYLKQCLKCHDSAETDMSYSKVVFETILSFDRSSPPPWLVQSIEEFHPDWLIRIYFRFGIFESVLDHTTSLIRTEDTMLSRNPPKTAMSTWLPYTLIDQVLVATADESSLSARAQALRQILHTELSNRTKRMQKLSQL</sequence>
<evidence type="ECO:0000313" key="9">
    <source>
        <dbReference type="Proteomes" id="UP000030671"/>
    </source>
</evidence>
<comment type="subcellular location">
    <subcellularLocation>
        <location evidence="1">Nucleus</location>
    </subcellularLocation>
</comment>
<keyword evidence="2" id="KW-0813">Transport</keyword>
<evidence type="ECO:0000256" key="2">
    <source>
        <dbReference type="ARBA" id="ARBA00022448"/>
    </source>
</evidence>
<keyword evidence="3" id="KW-0539">Nucleus</keyword>
<feature type="region of interest" description="Disordered" evidence="4">
    <location>
        <begin position="257"/>
        <end position="279"/>
    </location>
</feature>
<dbReference type="Pfam" id="PF23347">
    <property type="entry name" value="TPR_Nup160_C"/>
    <property type="match status" value="1"/>
</dbReference>
<dbReference type="eggNOG" id="KOG4521">
    <property type="taxonomic scope" value="Eukaryota"/>
</dbReference>
<organism evidence="8 9">
    <name type="scientific">Heterobasidion irregulare (strain TC 32-1)</name>
    <dbReference type="NCBI Taxonomy" id="747525"/>
    <lineage>
        <taxon>Eukaryota</taxon>
        <taxon>Fungi</taxon>
        <taxon>Dikarya</taxon>
        <taxon>Basidiomycota</taxon>
        <taxon>Agaricomycotina</taxon>
        <taxon>Agaricomycetes</taxon>
        <taxon>Russulales</taxon>
        <taxon>Bondarzewiaceae</taxon>
        <taxon>Heterobasidion</taxon>
        <taxon>Heterobasidion annosum species complex</taxon>
    </lineage>
</organism>
<dbReference type="InterPro" id="IPR021717">
    <property type="entry name" value="Nucleoporin_Nup160"/>
</dbReference>
<accession>W4KPX8</accession>
<dbReference type="EMBL" id="KI925454">
    <property type="protein sequence ID" value="ETW87764.1"/>
    <property type="molecule type" value="Genomic_DNA"/>
</dbReference>
<dbReference type="Pfam" id="PF11715">
    <property type="entry name" value="Beta-prop_Nup120_160"/>
    <property type="match status" value="1"/>
</dbReference>
<dbReference type="PANTHER" id="PTHR21286:SF0">
    <property type="entry name" value="NUCLEAR PORE COMPLEX PROTEIN NUP160"/>
    <property type="match status" value="1"/>
</dbReference>
<name>W4KPX8_HETIT</name>
<gene>
    <name evidence="8" type="ORF">HETIRDRAFT_378948</name>
</gene>
<evidence type="ECO:0000256" key="4">
    <source>
        <dbReference type="SAM" id="MobiDB-lite"/>
    </source>
</evidence>
<evidence type="ECO:0000259" key="6">
    <source>
        <dbReference type="Pfam" id="PF23300"/>
    </source>
</evidence>
<reference evidence="8 9" key="1">
    <citation type="journal article" date="2012" name="New Phytol.">
        <title>Insight into trade-off between wood decay and parasitism from the genome of a fungal forest pathogen.</title>
        <authorList>
            <person name="Olson A."/>
            <person name="Aerts A."/>
            <person name="Asiegbu F."/>
            <person name="Belbahri L."/>
            <person name="Bouzid O."/>
            <person name="Broberg A."/>
            <person name="Canback B."/>
            <person name="Coutinho P.M."/>
            <person name="Cullen D."/>
            <person name="Dalman K."/>
            <person name="Deflorio G."/>
            <person name="van Diepen L.T."/>
            <person name="Dunand C."/>
            <person name="Duplessis S."/>
            <person name="Durling M."/>
            <person name="Gonthier P."/>
            <person name="Grimwood J."/>
            <person name="Fossdal C.G."/>
            <person name="Hansson D."/>
            <person name="Henrissat B."/>
            <person name="Hietala A."/>
            <person name="Himmelstrand K."/>
            <person name="Hoffmeister D."/>
            <person name="Hogberg N."/>
            <person name="James T.Y."/>
            <person name="Karlsson M."/>
            <person name="Kohler A."/>
            <person name="Kues U."/>
            <person name="Lee Y.H."/>
            <person name="Lin Y.C."/>
            <person name="Lind M."/>
            <person name="Lindquist E."/>
            <person name="Lombard V."/>
            <person name="Lucas S."/>
            <person name="Lunden K."/>
            <person name="Morin E."/>
            <person name="Murat C."/>
            <person name="Park J."/>
            <person name="Raffaello T."/>
            <person name="Rouze P."/>
            <person name="Salamov A."/>
            <person name="Schmutz J."/>
            <person name="Solheim H."/>
            <person name="Stahlberg J."/>
            <person name="Velez H."/>
            <person name="de Vries R.P."/>
            <person name="Wiebenga A."/>
            <person name="Woodward S."/>
            <person name="Yakovlev I."/>
            <person name="Garbelotto M."/>
            <person name="Martin F."/>
            <person name="Grigoriev I.V."/>
            <person name="Stenlid J."/>
        </authorList>
    </citation>
    <scope>NUCLEOTIDE SEQUENCE [LARGE SCALE GENOMIC DNA]</scope>
    <source>
        <strain evidence="8 9">TC 32-1</strain>
    </source>
</reference>
<keyword evidence="9" id="KW-1185">Reference proteome</keyword>
<evidence type="ECO:0008006" key="10">
    <source>
        <dbReference type="Google" id="ProtNLM"/>
    </source>
</evidence>
<dbReference type="InterPro" id="IPR056536">
    <property type="entry name" value="TPR_NUP160_C"/>
</dbReference>
<protein>
    <recommendedName>
        <fullName evidence="10">Nuclear pore complex protein Nup160</fullName>
    </recommendedName>
</protein>
<dbReference type="GO" id="GO:0005643">
    <property type="term" value="C:nuclear pore"/>
    <property type="evidence" value="ECO:0007669"/>
    <property type="project" value="UniProtKB-ARBA"/>
</dbReference>
<dbReference type="STRING" id="747525.W4KPX8"/>
<evidence type="ECO:0000259" key="7">
    <source>
        <dbReference type="Pfam" id="PF23347"/>
    </source>
</evidence>
<dbReference type="PANTHER" id="PTHR21286">
    <property type="entry name" value="NUCLEAR PORE COMPLEX PROTEIN NUP160"/>
    <property type="match status" value="1"/>
</dbReference>
<evidence type="ECO:0000313" key="8">
    <source>
        <dbReference type="EMBL" id="ETW87764.1"/>
    </source>
</evidence>